<name>A0ACC5WFN4_PANGG</name>
<evidence type="ECO:0000313" key="2">
    <source>
        <dbReference type="Proteomes" id="UP000829447"/>
    </source>
</evidence>
<comment type="caution">
    <text evidence="1">The sequence shown here is derived from an EMBL/GenBank/DDBJ whole genome shotgun (WGS) entry which is preliminary data.</text>
</comment>
<dbReference type="Proteomes" id="UP000829447">
    <property type="component" value="Linkage Group LG4"/>
</dbReference>
<dbReference type="EMBL" id="CM040457">
    <property type="protein sequence ID" value="MCI4377903.1"/>
    <property type="molecule type" value="Genomic_DNA"/>
</dbReference>
<organism evidence="1 2">
    <name type="scientific">Pangasianodon gigas</name>
    <name type="common">Mekong giant catfish</name>
    <name type="synonym">Pangasius gigas</name>
    <dbReference type="NCBI Taxonomy" id="30993"/>
    <lineage>
        <taxon>Eukaryota</taxon>
        <taxon>Metazoa</taxon>
        <taxon>Chordata</taxon>
        <taxon>Craniata</taxon>
        <taxon>Vertebrata</taxon>
        <taxon>Euteleostomi</taxon>
        <taxon>Actinopterygii</taxon>
        <taxon>Neopterygii</taxon>
        <taxon>Teleostei</taxon>
        <taxon>Ostariophysi</taxon>
        <taxon>Siluriformes</taxon>
        <taxon>Pangasiidae</taxon>
        <taxon>Pangasianodon</taxon>
    </lineage>
</organism>
<protein>
    <submittedName>
        <fullName evidence="1">Uncharacterized protein</fullName>
    </submittedName>
</protein>
<reference evidence="1 2" key="1">
    <citation type="journal article" date="2022" name="bioRxiv">
        <title>An ancient truncated duplication of the anti-Mullerian hormone receptor type 2 gene is a potential conserved master sex determinant in the Pangasiidae catfish family.</title>
        <authorList>
            <person name="Wen M."/>
            <person name="Pan Q."/>
            <person name="Jouanno E."/>
            <person name="Montfort J."/>
            <person name="Zahm M."/>
            <person name="Cabau C."/>
            <person name="Klopp C."/>
            <person name="Iampietro C."/>
            <person name="Roques C."/>
            <person name="Bouchez O."/>
            <person name="Castinel A."/>
            <person name="Donnadieu C."/>
            <person name="Parrinello H."/>
            <person name="Poncet C."/>
            <person name="Belmonte E."/>
            <person name="Gautier V."/>
            <person name="Avarre J.-C."/>
            <person name="Dugue R."/>
            <person name="Gustiano R."/>
            <person name="Ha T.T.T."/>
            <person name="Campet M."/>
            <person name="Sriphairoj K."/>
            <person name="Ribolli J."/>
            <person name="de Almeida F.L."/>
            <person name="Desvignes T."/>
            <person name="Postlethwait J.H."/>
            <person name="Bucao C.F."/>
            <person name="Robinson-Rechavi M."/>
            <person name="Bobe J."/>
            <person name="Herpin A."/>
            <person name="Guiguen Y."/>
        </authorList>
    </citation>
    <scope>NUCLEOTIDE SEQUENCE [LARGE SCALE GENOMIC DNA]</scope>
    <source>
        <strain evidence="1">YG-Dec2019</strain>
    </source>
</reference>
<accession>A0ACC5WFN4</accession>
<sequence length="186" mass="20912">MHLTFFFFCATAVFSSIFARNGAPVDCCLRINPNQVSVTSIVSYWQQDEGLCPITAIAFTLENGKVLCSDPVSPWTKKAMRKVDEEEEQKRNNRHGLAPDAPQKGTEGLLTSTMLPLTSRWPQVPASVAMWPTKVKSSKPQRDSKKRIIIIKKKRKNRKKGGKGKRKITKPPVFNHTSSFTTSSYK</sequence>
<evidence type="ECO:0000313" key="1">
    <source>
        <dbReference type="EMBL" id="MCI4377903.1"/>
    </source>
</evidence>
<gene>
    <name evidence="1" type="ORF">PGIGA_G00209030</name>
</gene>
<proteinExistence type="predicted"/>
<keyword evidence="2" id="KW-1185">Reference proteome</keyword>